<dbReference type="Gene3D" id="2.170.130.10">
    <property type="entry name" value="TonB-dependent receptor, plug domain"/>
    <property type="match status" value="1"/>
</dbReference>
<evidence type="ECO:0000256" key="2">
    <source>
        <dbReference type="ARBA" id="ARBA00022448"/>
    </source>
</evidence>
<dbReference type="SUPFAM" id="SSF56935">
    <property type="entry name" value="Porins"/>
    <property type="match status" value="1"/>
</dbReference>
<evidence type="ECO:0000256" key="1">
    <source>
        <dbReference type="ARBA" id="ARBA00004571"/>
    </source>
</evidence>
<reference evidence="9 10" key="1">
    <citation type="submission" date="2020-08" db="EMBL/GenBank/DDBJ databases">
        <title>Genomic Encyclopedia of Type Strains, Phase IV (KMG-IV): sequencing the most valuable type-strain genomes for metagenomic binning, comparative biology and taxonomic classification.</title>
        <authorList>
            <person name="Goeker M."/>
        </authorList>
    </citation>
    <scope>NUCLEOTIDE SEQUENCE [LARGE SCALE GENOMIC DNA]</scope>
    <source>
        <strain evidence="9 10">DSM 105074</strain>
    </source>
</reference>
<keyword evidence="4 7" id="KW-0812">Transmembrane</keyword>
<keyword evidence="5 7" id="KW-0472">Membrane</keyword>
<proteinExistence type="inferred from homology"/>
<evidence type="ECO:0000313" key="9">
    <source>
        <dbReference type="EMBL" id="MBB5284575.1"/>
    </source>
</evidence>
<dbReference type="Pfam" id="PF13715">
    <property type="entry name" value="CarbopepD_reg_2"/>
    <property type="match status" value="1"/>
</dbReference>
<evidence type="ECO:0000256" key="4">
    <source>
        <dbReference type="ARBA" id="ARBA00022692"/>
    </source>
</evidence>
<dbReference type="SMART" id="SM00965">
    <property type="entry name" value="STN"/>
    <property type="match status" value="1"/>
</dbReference>
<evidence type="ECO:0000313" key="10">
    <source>
        <dbReference type="Proteomes" id="UP000557307"/>
    </source>
</evidence>
<feature type="domain" description="Secretin/TonB short N-terminal" evidence="8">
    <location>
        <begin position="45"/>
        <end position="96"/>
    </location>
</feature>
<dbReference type="InterPro" id="IPR023997">
    <property type="entry name" value="TonB-dep_OMP_SusC/RagA_CS"/>
</dbReference>
<dbReference type="NCBIfam" id="TIGR04057">
    <property type="entry name" value="SusC_RagA_signa"/>
    <property type="match status" value="1"/>
</dbReference>
<dbReference type="PROSITE" id="PS52016">
    <property type="entry name" value="TONB_DEPENDENT_REC_3"/>
    <property type="match status" value="1"/>
</dbReference>
<dbReference type="InterPro" id="IPR036942">
    <property type="entry name" value="Beta-barrel_TonB_sf"/>
</dbReference>
<dbReference type="Gene3D" id="2.40.170.20">
    <property type="entry name" value="TonB-dependent receptor, beta-barrel domain"/>
    <property type="match status" value="1"/>
</dbReference>
<keyword evidence="10" id="KW-1185">Reference proteome</keyword>
<dbReference type="InterPro" id="IPR008969">
    <property type="entry name" value="CarboxyPept-like_regulatory"/>
</dbReference>
<accession>A0A840TNR5</accession>
<dbReference type="InterPro" id="IPR011662">
    <property type="entry name" value="Secretin/TonB_short_N"/>
</dbReference>
<keyword evidence="3 7" id="KW-1134">Transmembrane beta strand</keyword>
<evidence type="ECO:0000256" key="7">
    <source>
        <dbReference type="PROSITE-ProRule" id="PRU01360"/>
    </source>
</evidence>
<dbReference type="InterPro" id="IPR039426">
    <property type="entry name" value="TonB-dep_rcpt-like"/>
</dbReference>
<dbReference type="InterPro" id="IPR037066">
    <property type="entry name" value="Plug_dom_sf"/>
</dbReference>
<protein>
    <submittedName>
        <fullName evidence="9">TonB-linked SusC/RagA family outer membrane protein</fullName>
    </submittedName>
</protein>
<dbReference type="AlphaFoldDB" id="A0A840TNR5"/>
<gene>
    <name evidence="9" type="ORF">HNQ92_002718</name>
</gene>
<evidence type="ECO:0000256" key="3">
    <source>
        <dbReference type="ARBA" id="ARBA00022452"/>
    </source>
</evidence>
<dbReference type="InterPro" id="IPR023996">
    <property type="entry name" value="TonB-dep_OMP_SusC/RagA"/>
</dbReference>
<evidence type="ECO:0000259" key="8">
    <source>
        <dbReference type="SMART" id="SM00965"/>
    </source>
</evidence>
<dbReference type="GO" id="GO:0009279">
    <property type="term" value="C:cell outer membrane"/>
    <property type="evidence" value="ECO:0007669"/>
    <property type="project" value="UniProtKB-SubCell"/>
</dbReference>
<dbReference type="Proteomes" id="UP000557307">
    <property type="component" value="Unassembled WGS sequence"/>
</dbReference>
<dbReference type="InterPro" id="IPR012910">
    <property type="entry name" value="Plug_dom"/>
</dbReference>
<comment type="similarity">
    <text evidence="7">Belongs to the TonB-dependent receptor family.</text>
</comment>
<keyword evidence="6 7" id="KW-0998">Cell outer membrane</keyword>
<dbReference type="Pfam" id="PF07660">
    <property type="entry name" value="STN"/>
    <property type="match status" value="1"/>
</dbReference>
<evidence type="ECO:0000256" key="6">
    <source>
        <dbReference type="ARBA" id="ARBA00023237"/>
    </source>
</evidence>
<name>A0A840TNR5_9BACT</name>
<organism evidence="9 10">
    <name type="scientific">Rhabdobacter roseus</name>
    <dbReference type="NCBI Taxonomy" id="1655419"/>
    <lineage>
        <taxon>Bacteria</taxon>
        <taxon>Pseudomonadati</taxon>
        <taxon>Bacteroidota</taxon>
        <taxon>Cytophagia</taxon>
        <taxon>Cytophagales</taxon>
        <taxon>Cytophagaceae</taxon>
        <taxon>Rhabdobacter</taxon>
    </lineage>
</organism>
<dbReference type="NCBIfam" id="TIGR04056">
    <property type="entry name" value="OMP_RagA_SusC"/>
    <property type="match status" value="1"/>
</dbReference>
<dbReference type="EMBL" id="JACHGF010000003">
    <property type="protein sequence ID" value="MBB5284575.1"/>
    <property type="molecule type" value="Genomic_DNA"/>
</dbReference>
<dbReference type="RefSeq" id="WP_221307440.1">
    <property type="nucleotide sequence ID" value="NZ_JACHGF010000003.1"/>
</dbReference>
<comment type="caution">
    <text evidence="9">The sequence shown here is derived from an EMBL/GenBank/DDBJ whole genome shotgun (WGS) entry which is preliminary data.</text>
</comment>
<dbReference type="Gene3D" id="2.60.40.1120">
    <property type="entry name" value="Carboxypeptidase-like, regulatory domain"/>
    <property type="match status" value="1"/>
</dbReference>
<comment type="subcellular location">
    <subcellularLocation>
        <location evidence="1 7">Cell outer membrane</location>
        <topology evidence="1 7">Multi-pass membrane protein</topology>
    </subcellularLocation>
</comment>
<keyword evidence="2 7" id="KW-0813">Transport</keyword>
<sequence>MLLLVGVSYAHNTHAQEYLNRRLTVQAENREIKKVLTEIEKATDVRFVYSSQVVATSQKVSLQLANVTLETALDKLLTPLNIHYELVGRKVVLSPRPTSSLPGSPLDGASTSGSAAPVQLVSGTVQDETGNGLPGVSVVVKGTQRGTTTNVEGKFQLEVPENTSVLVFSFVGYVTKEIVVGGQAVLAVQLTPEDKSLDEVVVVGYGTQKKANLTGSVSMVTSEVLENRPIASAGQGLQGVIPNLNISFRNGDPSASTTFNIRGFESINGGGPLILVDGVPMNIDRINPNDIASVNVLKDASAAAVYGARAAFGVILIETKRAKEGKVNVQLSYETSITKPIFHVNPVTDPYRLVTIWNDAFMLNRGSNRFSNEIVEGARKYSQNPTPENAWDVVNGSLFYYGYVNLQDEVIGNSPQHRYNMNISGGTKNASYYASVGYLDKHGYFKDKPNNLRYQRYNVLFKADLRVNDWLSLDPKIIVNADKNDQPHVYAGDVSLNTLVRTDPFRLVQFPDLPYYLEPGDRDKYEQYIGMYFQDARLLPYFKYGGRDTYNRFDTWLTQGMTLTPLPGLRIRGDFSYQYLNQMNQEVRSKVNMVNNNLLDMQIVHGFSAADWIRNRSSFNQYYVFNTYGEYTLDKLKNHYFKAMVGFNQEWGRNSFIQAQANNLATPNIVDLSSTTGTQQTNGGKSHISLRGAFYRLNYIFQDKYLLEANGRYDGSSRFPKESRMAFFPSFSAGWRISNEKFMRGSNRWLDNLMVRASYGTLGNQLLGDNYYAYINTMGMGQRNFIMSDGLIPYVSPAGLVSSQLTWETVVTRNLGLDLSMLNQRLGLTADIYSKDTKDMLMSQSYPSILGADAPDANAADLRTKGWELSLNWRDAIGKDWRYRFNLALADNVTTITKYHNPTGNINDYYVGKRIGEIWGFKTVGIFQTQDEVKAAPNQSQLGSAWLPGDIQYADLNGDGVITRGKNTLDDPGDQFIIGNSSARYSFGFTSDLSYKNWSLNLFFQGLFRDYFPPRSNHTNFWPWMADIVEEWWVTDSWSETNRDAYWPGVRPFRLVDTRRNFEPQTRYLQNASYVRLKNVTLSYTLPDHLTKKLKVLNRAQFYVSGMNLWEFTKMQKPLDPEQIYTLSQEYYLQRLYTVGVNLTF</sequence>
<dbReference type="Pfam" id="PF07715">
    <property type="entry name" value="Plug"/>
    <property type="match status" value="1"/>
</dbReference>
<dbReference type="SUPFAM" id="SSF49464">
    <property type="entry name" value="Carboxypeptidase regulatory domain-like"/>
    <property type="match status" value="1"/>
</dbReference>
<evidence type="ECO:0000256" key="5">
    <source>
        <dbReference type="ARBA" id="ARBA00023136"/>
    </source>
</evidence>